<dbReference type="Proteomes" id="UP001295684">
    <property type="component" value="Unassembled WGS sequence"/>
</dbReference>
<comment type="caution">
    <text evidence="1">The sequence shown here is derived from an EMBL/GenBank/DDBJ whole genome shotgun (WGS) entry which is preliminary data.</text>
</comment>
<dbReference type="EMBL" id="CAMPGE010011264">
    <property type="protein sequence ID" value="CAI2370100.1"/>
    <property type="molecule type" value="Genomic_DNA"/>
</dbReference>
<name>A0AAD1UND4_EUPCR</name>
<protein>
    <submittedName>
        <fullName evidence="1">Uncharacterized protein</fullName>
    </submittedName>
</protein>
<accession>A0AAD1UND4</accession>
<reference evidence="1" key="1">
    <citation type="submission" date="2023-07" db="EMBL/GenBank/DDBJ databases">
        <authorList>
            <consortium name="AG Swart"/>
            <person name="Singh M."/>
            <person name="Singh A."/>
            <person name="Seah K."/>
            <person name="Emmerich C."/>
        </authorList>
    </citation>
    <scope>NUCLEOTIDE SEQUENCE</scope>
    <source>
        <strain evidence="1">DP1</strain>
    </source>
</reference>
<evidence type="ECO:0000313" key="1">
    <source>
        <dbReference type="EMBL" id="CAI2370100.1"/>
    </source>
</evidence>
<dbReference type="AlphaFoldDB" id="A0AAD1UND4"/>
<gene>
    <name evidence="1" type="ORF">ECRASSUSDP1_LOCUS11408</name>
</gene>
<organism evidence="1 2">
    <name type="scientific">Euplotes crassus</name>
    <dbReference type="NCBI Taxonomy" id="5936"/>
    <lineage>
        <taxon>Eukaryota</taxon>
        <taxon>Sar</taxon>
        <taxon>Alveolata</taxon>
        <taxon>Ciliophora</taxon>
        <taxon>Intramacronucleata</taxon>
        <taxon>Spirotrichea</taxon>
        <taxon>Hypotrichia</taxon>
        <taxon>Euplotida</taxon>
        <taxon>Euplotidae</taxon>
        <taxon>Moneuplotes</taxon>
    </lineage>
</organism>
<keyword evidence="2" id="KW-1185">Reference proteome</keyword>
<proteinExistence type="predicted"/>
<evidence type="ECO:0000313" key="2">
    <source>
        <dbReference type="Proteomes" id="UP001295684"/>
    </source>
</evidence>
<sequence length="262" mass="30716">MLNSTDFTFEYDQLFPQWDFSTDYKELLQFSEEYGTIGHEFGVKLSKKMFDPENSDKSQCSHEDAASNKKIYSLRKDMERKTLPVLSEPSLKVRQTGNSSIFNSKRMKYSARKDIVLKAVLRAIRRFYLNFFKARYPSLFLWRIVNVPQAQLTKSVKEMCIELFSAEIVEKYKLNIFVQALLDLKPVVNEDESNDVSNKASLAMKCCKSFSTSTFNKISKDPCFKKICQKIRLDFEEEFLGTLKNQEVNFERYRKVLYSLSE</sequence>